<accession>A0A3P7Z1P6</accession>
<dbReference type="GO" id="GO:0005319">
    <property type="term" value="F:lipid transporter activity"/>
    <property type="evidence" value="ECO:0007669"/>
    <property type="project" value="TreeGrafter"/>
</dbReference>
<dbReference type="Proteomes" id="UP000050761">
    <property type="component" value="Unassembled WGS sequence"/>
</dbReference>
<dbReference type="PANTHER" id="PTHR19229:SF267">
    <property type="entry name" value="ABC TRANSPORTER A FAMILY MEMBER 1"/>
    <property type="match status" value="1"/>
</dbReference>
<evidence type="ECO:0000313" key="4">
    <source>
        <dbReference type="EMBL" id="VDO71263.1"/>
    </source>
</evidence>
<dbReference type="InterPro" id="IPR003439">
    <property type="entry name" value="ABC_transporter-like_ATP-bd"/>
</dbReference>
<keyword evidence="2" id="KW-0067">ATP-binding</keyword>
<evidence type="ECO:0000256" key="1">
    <source>
        <dbReference type="ARBA" id="ARBA00022741"/>
    </source>
</evidence>
<dbReference type="FunFam" id="3.40.50.300:FF:002832">
    <property type="entry name" value="ABC Transporter family"/>
    <property type="match status" value="1"/>
</dbReference>
<dbReference type="GO" id="GO:0016020">
    <property type="term" value="C:membrane"/>
    <property type="evidence" value="ECO:0007669"/>
    <property type="project" value="InterPro"/>
</dbReference>
<reference evidence="6" key="2">
    <citation type="submission" date="2019-09" db="UniProtKB">
        <authorList>
            <consortium name="WormBaseParasite"/>
        </authorList>
    </citation>
    <scope>IDENTIFICATION</scope>
</reference>
<sequence length="255" mass="28042">MSPTVRIANMSKVYGNGTIALENLNLRLYEDQITALLGHNGAGKTTTMSILCGLYSPSSGTALVYGHDIRKEIDRVREVLGVCPQYNVLFQFLTVAEQLKLFAALKGTPDEKIQNVMSASDSGGMKRRLCIGIAFVGGSRFVILDEPTAGVDVTSRREIWQLLQNNKKGRTILLSTHHMDEADILSDRIALLSEGHLISLGSSIFLKNKYGDAFYVHACKKEPSLDYTSTVTRIVTEAAIPIRLSDETDDELVFS</sequence>
<keyword evidence="5" id="KW-1185">Reference proteome</keyword>
<dbReference type="InterPro" id="IPR027417">
    <property type="entry name" value="P-loop_NTPase"/>
</dbReference>
<dbReference type="EMBL" id="UZAH01025831">
    <property type="protein sequence ID" value="VDO71263.1"/>
    <property type="molecule type" value="Genomic_DNA"/>
</dbReference>
<dbReference type="Pfam" id="PF00005">
    <property type="entry name" value="ABC_tran"/>
    <property type="match status" value="1"/>
</dbReference>
<evidence type="ECO:0000313" key="5">
    <source>
        <dbReference type="Proteomes" id="UP000050761"/>
    </source>
</evidence>
<feature type="domain" description="ABC transporter" evidence="3">
    <location>
        <begin position="5"/>
        <end position="219"/>
    </location>
</feature>
<dbReference type="GO" id="GO:0005524">
    <property type="term" value="F:ATP binding"/>
    <property type="evidence" value="ECO:0007669"/>
    <property type="project" value="UniProtKB-KW"/>
</dbReference>
<dbReference type="PANTHER" id="PTHR19229">
    <property type="entry name" value="ATP-BINDING CASSETTE TRANSPORTER SUBFAMILY A ABCA"/>
    <property type="match status" value="1"/>
</dbReference>
<dbReference type="InterPro" id="IPR026082">
    <property type="entry name" value="ABCA"/>
</dbReference>
<dbReference type="PROSITE" id="PS50893">
    <property type="entry name" value="ABC_TRANSPORTER_2"/>
    <property type="match status" value="1"/>
</dbReference>
<dbReference type="OrthoDB" id="10255969at2759"/>
<dbReference type="SUPFAM" id="SSF52540">
    <property type="entry name" value="P-loop containing nucleoside triphosphate hydrolases"/>
    <property type="match status" value="1"/>
</dbReference>
<evidence type="ECO:0000313" key="6">
    <source>
        <dbReference type="WBParaSite" id="HPBE_0000718201-mRNA-1"/>
    </source>
</evidence>
<dbReference type="CDD" id="cd03263">
    <property type="entry name" value="ABC_subfamily_A"/>
    <property type="match status" value="1"/>
</dbReference>
<dbReference type="InterPro" id="IPR003593">
    <property type="entry name" value="AAA+_ATPase"/>
</dbReference>
<dbReference type="Gene3D" id="3.40.50.300">
    <property type="entry name" value="P-loop containing nucleotide triphosphate hydrolases"/>
    <property type="match status" value="1"/>
</dbReference>
<organism evidence="5 6">
    <name type="scientific">Heligmosomoides polygyrus</name>
    <name type="common">Parasitic roundworm</name>
    <dbReference type="NCBI Taxonomy" id="6339"/>
    <lineage>
        <taxon>Eukaryota</taxon>
        <taxon>Metazoa</taxon>
        <taxon>Ecdysozoa</taxon>
        <taxon>Nematoda</taxon>
        <taxon>Chromadorea</taxon>
        <taxon>Rhabditida</taxon>
        <taxon>Rhabditina</taxon>
        <taxon>Rhabditomorpha</taxon>
        <taxon>Strongyloidea</taxon>
        <taxon>Heligmosomidae</taxon>
        <taxon>Heligmosomoides</taxon>
    </lineage>
</organism>
<accession>A0A183FJI3</accession>
<evidence type="ECO:0000259" key="3">
    <source>
        <dbReference type="PROSITE" id="PS50893"/>
    </source>
</evidence>
<dbReference type="AlphaFoldDB" id="A0A183FJI3"/>
<protein>
    <submittedName>
        <fullName evidence="6">ABC transporter domain-containing protein</fullName>
    </submittedName>
</protein>
<dbReference type="GO" id="GO:0016887">
    <property type="term" value="F:ATP hydrolysis activity"/>
    <property type="evidence" value="ECO:0007669"/>
    <property type="project" value="InterPro"/>
</dbReference>
<dbReference type="GO" id="GO:0140359">
    <property type="term" value="F:ABC-type transporter activity"/>
    <property type="evidence" value="ECO:0007669"/>
    <property type="project" value="InterPro"/>
</dbReference>
<keyword evidence="1" id="KW-0547">Nucleotide-binding</keyword>
<proteinExistence type="predicted"/>
<evidence type="ECO:0000256" key="2">
    <source>
        <dbReference type="ARBA" id="ARBA00022840"/>
    </source>
</evidence>
<name>A0A183FJI3_HELPZ</name>
<dbReference type="SMART" id="SM00382">
    <property type="entry name" value="AAA"/>
    <property type="match status" value="1"/>
</dbReference>
<dbReference type="WBParaSite" id="HPBE_0000718201-mRNA-1">
    <property type="protein sequence ID" value="HPBE_0000718201-mRNA-1"/>
    <property type="gene ID" value="HPBE_0000718201"/>
</dbReference>
<reference evidence="4 5" key="1">
    <citation type="submission" date="2018-11" db="EMBL/GenBank/DDBJ databases">
        <authorList>
            <consortium name="Pathogen Informatics"/>
        </authorList>
    </citation>
    <scope>NUCLEOTIDE SEQUENCE [LARGE SCALE GENOMIC DNA]</scope>
</reference>
<gene>
    <name evidence="4" type="ORF">HPBE_LOCUS7183</name>
</gene>